<dbReference type="Proteomes" id="UP000016927">
    <property type="component" value="Unassembled WGS sequence"/>
</dbReference>
<comment type="subcellular location">
    <subcellularLocation>
        <location evidence="1 8">Nucleus</location>
    </subcellularLocation>
</comment>
<dbReference type="InterPro" id="IPR038566">
    <property type="entry name" value="Mediator_Med6_sf"/>
</dbReference>
<keyword evidence="4 8" id="KW-0805">Transcription regulation</keyword>
<evidence type="ECO:0000256" key="5">
    <source>
        <dbReference type="ARBA" id="ARBA00023163"/>
    </source>
</evidence>
<dbReference type="GO" id="GO:0006357">
    <property type="term" value="P:regulation of transcription by RNA polymerase II"/>
    <property type="evidence" value="ECO:0007669"/>
    <property type="project" value="InterPro"/>
</dbReference>
<evidence type="ECO:0000256" key="4">
    <source>
        <dbReference type="ARBA" id="ARBA00023015"/>
    </source>
</evidence>
<organism evidence="9 10">
    <name type="scientific">Nosema bombycis (strain CQ1 / CVCC 102059)</name>
    <name type="common">Microsporidian parasite</name>
    <name type="synonym">Pebrine of silkworm</name>
    <dbReference type="NCBI Taxonomy" id="578461"/>
    <lineage>
        <taxon>Eukaryota</taxon>
        <taxon>Fungi</taxon>
        <taxon>Fungi incertae sedis</taxon>
        <taxon>Microsporidia</taxon>
        <taxon>Nosematidae</taxon>
        <taxon>Nosema</taxon>
    </lineage>
</organism>
<dbReference type="AlphaFoldDB" id="R0MEY9"/>
<sequence length="167" mass="19785">MENISFVDTNFLTYNPLNETNILDYFSISPFYDSSSNNEVLKMQSQYTGNKINQQVENLRGVYFILDFKNQENTLFIIRKSENVNQNLTLNLNFYYVIHGHIYEAPSDSFLYTVRSTEIFFKLNKLLDLEDLDFDPLALEETKSDEQIEDSKFGIIRDIFEVFHRKK</sequence>
<dbReference type="GO" id="GO:0016592">
    <property type="term" value="C:mediator complex"/>
    <property type="evidence" value="ECO:0007669"/>
    <property type="project" value="InterPro"/>
</dbReference>
<proteinExistence type="inferred from homology"/>
<comment type="subunit">
    <text evidence="8">Component of the Mediator complex.</text>
</comment>
<reference evidence="9 10" key="1">
    <citation type="journal article" date="2013" name="BMC Genomics">
        <title>Comparative genomics of parasitic silkworm microsporidia reveal an association between genome expansion and host adaptation.</title>
        <authorList>
            <person name="Pan G."/>
            <person name="Xu J."/>
            <person name="Li T."/>
            <person name="Xia Q."/>
            <person name="Liu S.L."/>
            <person name="Zhang G."/>
            <person name="Li S."/>
            <person name="Li C."/>
            <person name="Liu H."/>
            <person name="Yang L."/>
            <person name="Liu T."/>
            <person name="Zhang X."/>
            <person name="Wu Z."/>
            <person name="Fan W."/>
            <person name="Dang X."/>
            <person name="Xiang H."/>
            <person name="Tao M."/>
            <person name="Li Y."/>
            <person name="Hu J."/>
            <person name="Li Z."/>
            <person name="Lin L."/>
            <person name="Luo J."/>
            <person name="Geng L."/>
            <person name="Wang L."/>
            <person name="Long M."/>
            <person name="Wan Y."/>
            <person name="He N."/>
            <person name="Zhang Z."/>
            <person name="Lu C."/>
            <person name="Keeling P.J."/>
            <person name="Wang J."/>
            <person name="Xiang Z."/>
            <person name="Zhou Z."/>
        </authorList>
    </citation>
    <scope>NUCLEOTIDE SEQUENCE [LARGE SCALE GENOMIC DNA]</scope>
    <source>
        <strain evidence="10">CQ1 / CVCC 102059</strain>
    </source>
</reference>
<dbReference type="HOGENOM" id="CLU_077754_5_0_1"/>
<keyword evidence="8" id="KW-0010">Activator</keyword>
<evidence type="ECO:0000256" key="3">
    <source>
        <dbReference type="ARBA" id="ARBA00020634"/>
    </source>
</evidence>
<dbReference type="InterPro" id="IPR007018">
    <property type="entry name" value="Mediator_Med6"/>
</dbReference>
<evidence type="ECO:0000256" key="6">
    <source>
        <dbReference type="ARBA" id="ARBA00023242"/>
    </source>
</evidence>
<dbReference type="PANTHER" id="PTHR13104">
    <property type="entry name" value="MED-6-RELATED"/>
    <property type="match status" value="1"/>
</dbReference>
<evidence type="ECO:0000313" key="9">
    <source>
        <dbReference type="EMBL" id="EOB12700.1"/>
    </source>
</evidence>
<keyword evidence="6 8" id="KW-0539">Nucleus</keyword>
<evidence type="ECO:0000313" key="10">
    <source>
        <dbReference type="Proteomes" id="UP000016927"/>
    </source>
</evidence>
<keyword evidence="10" id="KW-1185">Reference proteome</keyword>
<evidence type="ECO:0000256" key="2">
    <source>
        <dbReference type="ARBA" id="ARBA00007526"/>
    </source>
</evidence>
<name>R0MEY9_NOSB1</name>
<dbReference type="Gene3D" id="3.10.450.580">
    <property type="entry name" value="Mediator complex, subunit Med6"/>
    <property type="match status" value="1"/>
</dbReference>
<comment type="function">
    <text evidence="8">Component of the Mediator complex, a coactivator involved in the regulated transcription of nearly all RNA polymerase II-dependent genes. Mediator functions as a bridge to convey information from gene-specific regulatory proteins to the basal RNA polymerase II transcription machinery. Mediator is recruited to promoters by direct interactions with regulatory proteins and serves as a scaffold for the assembly of a functional preinitiation complex with RNA polymerase II and the general transcription factors.</text>
</comment>
<accession>R0MEY9</accession>
<dbReference type="EMBL" id="KB909286">
    <property type="protein sequence ID" value="EOB12700.1"/>
    <property type="molecule type" value="Genomic_DNA"/>
</dbReference>
<dbReference type="STRING" id="578461.R0MEY9"/>
<comment type="similarity">
    <text evidence="2 8">Belongs to the Mediator complex subunit 6 family.</text>
</comment>
<evidence type="ECO:0000256" key="8">
    <source>
        <dbReference type="RuleBase" id="RU364143"/>
    </source>
</evidence>
<evidence type="ECO:0000256" key="1">
    <source>
        <dbReference type="ARBA" id="ARBA00004123"/>
    </source>
</evidence>
<gene>
    <name evidence="8 9" type="primary">MED6</name>
    <name evidence="9" type="ORF">NBO_378g0010</name>
</gene>
<evidence type="ECO:0000256" key="7">
    <source>
        <dbReference type="ARBA" id="ARBA00031259"/>
    </source>
</evidence>
<dbReference type="OrthoDB" id="344220at2759"/>
<dbReference type="VEuPathDB" id="MicrosporidiaDB:NBO_378g0010"/>
<dbReference type="GO" id="GO:0003712">
    <property type="term" value="F:transcription coregulator activity"/>
    <property type="evidence" value="ECO:0007669"/>
    <property type="project" value="InterPro"/>
</dbReference>
<protein>
    <recommendedName>
        <fullName evidence="3 8">Mediator of RNA polymerase II transcription subunit 6</fullName>
    </recommendedName>
    <alternativeName>
        <fullName evidence="7 8">Mediator complex subunit 6</fullName>
    </alternativeName>
</protein>
<dbReference type="Pfam" id="PF04934">
    <property type="entry name" value="Med6"/>
    <property type="match status" value="1"/>
</dbReference>
<keyword evidence="5 8" id="KW-0804">Transcription</keyword>